<evidence type="ECO:0000256" key="1">
    <source>
        <dbReference type="ARBA" id="ARBA00004413"/>
    </source>
</evidence>
<evidence type="ECO:0000256" key="6">
    <source>
        <dbReference type="ARBA" id="ARBA00022500"/>
    </source>
</evidence>
<sequence length="149" mass="17757">MNYIFRYESLLSIKEKEKDQARNDYQASITQFEQAANQLYELLKKKEELEANQEYALSTSGLSVLEIKQLQQYRKNLEETISMVQKKVSQARQTMQIKQFELQKSDVEVKKYSKLKERDQIQFQLLTKKEEAKGMDEAAIRQFTNLKFR</sequence>
<keyword evidence="5" id="KW-1003">Cell membrane</keyword>
<keyword evidence="8" id="KW-0653">Protein transport</keyword>
<comment type="similarity">
    <text evidence="2">Belongs to the FliJ family.</text>
</comment>
<keyword evidence="13" id="KW-1185">Reference proteome</keyword>
<dbReference type="GO" id="GO:0071973">
    <property type="term" value="P:bacterial-type flagellum-dependent cell motility"/>
    <property type="evidence" value="ECO:0007669"/>
    <property type="project" value="InterPro"/>
</dbReference>
<protein>
    <recommendedName>
        <fullName evidence="3">Flagellar FliJ protein</fullName>
    </recommendedName>
</protein>
<evidence type="ECO:0000256" key="7">
    <source>
        <dbReference type="ARBA" id="ARBA00022795"/>
    </source>
</evidence>
<proteinExistence type="inferred from homology"/>
<dbReference type="Pfam" id="PF02050">
    <property type="entry name" value="FliJ"/>
    <property type="match status" value="1"/>
</dbReference>
<evidence type="ECO:0000256" key="5">
    <source>
        <dbReference type="ARBA" id="ARBA00022475"/>
    </source>
</evidence>
<dbReference type="GO" id="GO:0015031">
    <property type="term" value="P:protein transport"/>
    <property type="evidence" value="ECO:0007669"/>
    <property type="project" value="UniProtKB-KW"/>
</dbReference>
<keyword evidence="11" id="KW-0175">Coiled coil</keyword>
<dbReference type="RefSeq" id="WP_097159588.1">
    <property type="nucleotide sequence ID" value="NZ_JBEPMQ010000007.1"/>
</dbReference>
<gene>
    <name evidence="12" type="ORF">SAMN05877753_107166</name>
</gene>
<feature type="coiled-coil region" evidence="11">
    <location>
        <begin position="29"/>
        <end position="94"/>
    </location>
</feature>
<keyword evidence="9" id="KW-0472">Membrane</keyword>
<evidence type="ECO:0000313" key="12">
    <source>
        <dbReference type="EMBL" id="SNX73648.1"/>
    </source>
</evidence>
<keyword evidence="12" id="KW-0966">Cell projection</keyword>
<keyword evidence="7" id="KW-1005">Bacterial flagellum biogenesis</keyword>
<evidence type="ECO:0000256" key="11">
    <source>
        <dbReference type="SAM" id="Coils"/>
    </source>
</evidence>
<evidence type="ECO:0000256" key="4">
    <source>
        <dbReference type="ARBA" id="ARBA00022448"/>
    </source>
</evidence>
<reference evidence="12 13" key="1">
    <citation type="submission" date="2017-08" db="EMBL/GenBank/DDBJ databases">
        <authorList>
            <person name="de Groot N.N."/>
        </authorList>
    </citation>
    <scope>NUCLEOTIDE SEQUENCE [LARGE SCALE GENOMIC DNA]</scope>
    <source>
        <strain evidence="12 13">JC228</strain>
    </source>
</reference>
<evidence type="ECO:0000256" key="3">
    <source>
        <dbReference type="ARBA" id="ARBA00020392"/>
    </source>
</evidence>
<evidence type="ECO:0000313" key="13">
    <source>
        <dbReference type="Proteomes" id="UP000219546"/>
    </source>
</evidence>
<keyword evidence="4" id="KW-0813">Transport</keyword>
<organism evidence="12 13">
    <name type="scientific">Bacillus oleivorans</name>
    <dbReference type="NCBI Taxonomy" id="1448271"/>
    <lineage>
        <taxon>Bacteria</taxon>
        <taxon>Bacillati</taxon>
        <taxon>Bacillota</taxon>
        <taxon>Bacilli</taxon>
        <taxon>Bacillales</taxon>
        <taxon>Bacillaceae</taxon>
        <taxon>Bacillus</taxon>
    </lineage>
</organism>
<dbReference type="EMBL" id="OAOP01000007">
    <property type="protein sequence ID" value="SNX73648.1"/>
    <property type="molecule type" value="Genomic_DNA"/>
</dbReference>
<dbReference type="InterPro" id="IPR053716">
    <property type="entry name" value="Flag_assembly_chemotaxis_eff"/>
</dbReference>
<dbReference type="GO" id="GO:0009288">
    <property type="term" value="C:bacterial-type flagellum"/>
    <property type="evidence" value="ECO:0007669"/>
    <property type="project" value="InterPro"/>
</dbReference>
<dbReference type="Proteomes" id="UP000219546">
    <property type="component" value="Unassembled WGS sequence"/>
</dbReference>
<name>A0A285D2W7_9BACI</name>
<keyword evidence="10" id="KW-1006">Bacterial flagellum protein export</keyword>
<evidence type="ECO:0000256" key="10">
    <source>
        <dbReference type="ARBA" id="ARBA00023225"/>
    </source>
</evidence>
<dbReference type="Gene3D" id="1.10.287.1700">
    <property type="match status" value="1"/>
</dbReference>
<keyword evidence="12" id="KW-0282">Flagellum</keyword>
<dbReference type="GO" id="GO:0005886">
    <property type="term" value="C:plasma membrane"/>
    <property type="evidence" value="ECO:0007669"/>
    <property type="project" value="UniProtKB-SubCell"/>
</dbReference>
<dbReference type="InterPro" id="IPR012823">
    <property type="entry name" value="Flagell_FliJ"/>
</dbReference>
<dbReference type="OrthoDB" id="2968361at2"/>
<dbReference type="NCBIfam" id="TIGR02473">
    <property type="entry name" value="flagell_FliJ"/>
    <property type="match status" value="1"/>
</dbReference>
<evidence type="ECO:0000256" key="8">
    <source>
        <dbReference type="ARBA" id="ARBA00022927"/>
    </source>
</evidence>
<dbReference type="GO" id="GO:0044781">
    <property type="term" value="P:bacterial-type flagellum organization"/>
    <property type="evidence" value="ECO:0007669"/>
    <property type="project" value="UniProtKB-KW"/>
</dbReference>
<keyword evidence="6" id="KW-0145">Chemotaxis</keyword>
<evidence type="ECO:0000256" key="2">
    <source>
        <dbReference type="ARBA" id="ARBA00010004"/>
    </source>
</evidence>
<dbReference type="GO" id="GO:0006935">
    <property type="term" value="P:chemotaxis"/>
    <property type="evidence" value="ECO:0007669"/>
    <property type="project" value="UniProtKB-KW"/>
</dbReference>
<evidence type="ECO:0000256" key="9">
    <source>
        <dbReference type="ARBA" id="ARBA00023136"/>
    </source>
</evidence>
<keyword evidence="12" id="KW-0969">Cilium</keyword>
<accession>A0A285D2W7</accession>
<dbReference type="AlphaFoldDB" id="A0A285D2W7"/>
<comment type="subcellular location">
    <subcellularLocation>
        <location evidence="1">Cell membrane</location>
        <topology evidence="1">Peripheral membrane protein</topology>
        <orientation evidence="1">Cytoplasmic side</orientation>
    </subcellularLocation>
</comment>